<dbReference type="GO" id="GO:0071949">
    <property type="term" value="F:FAD binding"/>
    <property type="evidence" value="ECO:0007669"/>
    <property type="project" value="InterPro"/>
</dbReference>
<evidence type="ECO:0000313" key="1">
    <source>
        <dbReference type="EMBL" id="EFG54738.1"/>
    </source>
</evidence>
<name>D4YVE2_9LACO</name>
<accession>D4YVE2</accession>
<sequence>MPFKTAFNTIKDEILNYSNTEKRTNMYYSNGNYEAFADAQKPAGVDNKSAYVIGSGLAGLAAAVFLIRDAKMKGEKIHILEELPVAGGSLDGTERPNAGFVVRGGREMENHFECLWDMYRSIPSLEIPGASYLDEYYWLDKKDPNSSNCRLIHKRGERLPSDGQYGLGKCANEIVKLIMTPESEIEGETIEDYFSDDFFKTNFWAYWSTMFAFEKWHSLAEMRRYAMRFIHHTDGLPNFTALKFNKYNQYESMVKPVLAYLKEHKVDIQYDVHVQNILVDHEGDKKIAKKIVMTKDGKQSVIDLTQDDLVFVTNGSITESSTYGDQNTPAPISHAKGGSWKLWENLAAQDPAFGHPDVFCENIPERSWFVSATTTMKTKKLAPYFERLTKRSLYDGRVNTGGIITVTDSNWGLSFTIHRQPHFKSQKPNEIVIWIYALYSDTEGNYIKKRVTECTGKEICEELLYHLGVPENEIEQDASEENMNTVPVYMPYITSYFMPRHDGDRPAVVPEGSVNLAFIGNFAESPTRDTVFTTEYSVRTAMEAVYTMLNVDRGVPEVYDSIYDLRQLLRAMYYMSDKKKLLDQEMPLPEKLALKTGMKKIKKTWVAQLLKEANLI</sequence>
<organism evidence="1 2">
    <name type="scientific">Lactobacillus amylolyticus DSM 11664</name>
    <dbReference type="NCBI Taxonomy" id="585524"/>
    <lineage>
        <taxon>Bacteria</taxon>
        <taxon>Bacillati</taxon>
        <taxon>Bacillota</taxon>
        <taxon>Bacilli</taxon>
        <taxon>Lactobacillales</taxon>
        <taxon>Lactobacillaceae</taxon>
        <taxon>Lactobacillus</taxon>
    </lineage>
</organism>
<dbReference type="EMBL" id="ADNY01000066">
    <property type="protein sequence ID" value="EFG54738.1"/>
    <property type="molecule type" value="Genomic_DNA"/>
</dbReference>
<protein>
    <recommendedName>
        <fullName evidence="3">Oleate hydratase</fullName>
    </recommendedName>
</protein>
<evidence type="ECO:0000313" key="2">
    <source>
        <dbReference type="Proteomes" id="UP000004069"/>
    </source>
</evidence>
<gene>
    <name evidence="1" type="ORF">HMPREF0493_1503</name>
</gene>
<dbReference type="PANTHER" id="PTHR37417:SF3">
    <property type="entry name" value="MYOSIN-CROSSREACTIVE PROTEIN"/>
    <property type="match status" value="1"/>
</dbReference>
<dbReference type="GO" id="GO:0006631">
    <property type="term" value="P:fatty acid metabolic process"/>
    <property type="evidence" value="ECO:0007669"/>
    <property type="project" value="InterPro"/>
</dbReference>
<dbReference type="Pfam" id="PF06100">
    <property type="entry name" value="MCRA"/>
    <property type="match status" value="1"/>
</dbReference>
<dbReference type="NCBIfam" id="NF010584">
    <property type="entry name" value="PRK13977.1"/>
    <property type="match status" value="1"/>
</dbReference>
<dbReference type="PANTHER" id="PTHR37417">
    <property type="entry name" value="67 KDA MYOSIN-CROSS-REACTIVE ANTIGEN FAMILY PROTEIN (AFU_ORTHOLOGUE AFUA_5G09970)"/>
    <property type="match status" value="1"/>
</dbReference>
<proteinExistence type="predicted"/>
<dbReference type="SUPFAM" id="SSF51905">
    <property type="entry name" value="FAD/NAD(P)-binding domain"/>
    <property type="match status" value="1"/>
</dbReference>
<reference evidence="1 2" key="1">
    <citation type="submission" date="2010-04" db="EMBL/GenBank/DDBJ databases">
        <authorList>
            <person name="Muzny D."/>
            <person name="Qin X."/>
            <person name="Deng J."/>
            <person name="Jiang H."/>
            <person name="Liu Y."/>
            <person name="Qu J."/>
            <person name="Song X.-Z."/>
            <person name="Zhang L."/>
            <person name="Thornton R."/>
            <person name="Coyle M."/>
            <person name="Francisco L."/>
            <person name="Jackson L."/>
            <person name="Javaid M."/>
            <person name="Korchina V."/>
            <person name="Kovar C."/>
            <person name="Mata R."/>
            <person name="Mathew T."/>
            <person name="Ngo R."/>
            <person name="Nguyen L."/>
            <person name="Nguyen N."/>
            <person name="Okwuonu G."/>
            <person name="Ongeri F."/>
            <person name="Pham C."/>
            <person name="Simmons D."/>
            <person name="Wilczek-Boney K."/>
            <person name="Hale W."/>
            <person name="Jakkamsetti A."/>
            <person name="Pham P."/>
            <person name="Ruth R."/>
            <person name="San Lucas F."/>
            <person name="Warren J."/>
            <person name="Zhang J."/>
            <person name="Zhao Z."/>
            <person name="Zhou C."/>
            <person name="Zhu D."/>
            <person name="Lee S."/>
            <person name="Bess C."/>
            <person name="Blankenburg K."/>
            <person name="Forbes L."/>
            <person name="Fu Q."/>
            <person name="Gubbala S."/>
            <person name="Hirani K."/>
            <person name="Jayaseelan J.C."/>
            <person name="Lara F."/>
            <person name="Munidasa M."/>
            <person name="Palculict T."/>
            <person name="Patil S."/>
            <person name="Pu L.-L."/>
            <person name="Saada N."/>
            <person name="Tang L."/>
            <person name="Weissenberger G."/>
            <person name="Zhu Y."/>
            <person name="Hemphill L."/>
            <person name="Shang Y."/>
            <person name="Youmans B."/>
            <person name="Ayvaz T."/>
            <person name="Ross M."/>
            <person name="Santibanez J."/>
            <person name="Aqrawi P."/>
            <person name="Gross S."/>
            <person name="Joshi V."/>
            <person name="Fowler G."/>
            <person name="Nazareth L."/>
            <person name="Reid J."/>
            <person name="Worley K."/>
            <person name="Petrosino J."/>
            <person name="Highlander S."/>
            <person name="Gibbs R."/>
        </authorList>
    </citation>
    <scope>NUCLEOTIDE SEQUENCE [LARGE SCALE GENOMIC DNA]</scope>
    <source>
        <strain evidence="1 2">DSM 11664</strain>
    </source>
</reference>
<keyword evidence="2" id="KW-1185">Reference proteome</keyword>
<comment type="caution">
    <text evidence="1">The sequence shown here is derived from an EMBL/GenBank/DDBJ whole genome shotgun (WGS) entry which is preliminary data.</text>
</comment>
<dbReference type="Proteomes" id="UP000004069">
    <property type="component" value="Unassembled WGS sequence"/>
</dbReference>
<dbReference type="eggNOG" id="COG4716">
    <property type="taxonomic scope" value="Bacteria"/>
</dbReference>
<dbReference type="GO" id="GO:0050151">
    <property type="term" value="F:oleate hydratase activity"/>
    <property type="evidence" value="ECO:0007669"/>
    <property type="project" value="InterPro"/>
</dbReference>
<dbReference type="Gene3D" id="3.50.50.60">
    <property type="entry name" value="FAD/NAD(P)-binding domain"/>
    <property type="match status" value="3"/>
</dbReference>
<dbReference type="InterPro" id="IPR036188">
    <property type="entry name" value="FAD/NAD-bd_sf"/>
</dbReference>
<dbReference type="InterPro" id="IPR010354">
    <property type="entry name" value="Oleate_hydratase"/>
</dbReference>
<dbReference type="AlphaFoldDB" id="D4YVE2"/>
<evidence type="ECO:0008006" key="3">
    <source>
        <dbReference type="Google" id="ProtNLM"/>
    </source>
</evidence>